<evidence type="ECO:0000313" key="3">
    <source>
        <dbReference type="Proteomes" id="UP000054337"/>
    </source>
</evidence>
<dbReference type="RefSeq" id="XP_014550152.1">
    <property type="nucleotide sequence ID" value="XM_014694666.1"/>
</dbReference>
<evidence type="ECO:0000256" key="1">
    <source>
        <dbReference type="SAM" id="SignalP"/>
    </source>
</evidence>
<name>W7DQR3_BIPV3</name>
<evidence type="ECO:0008006" key="4">
    <source>
        <dbReference type="Google" id="ProtNLM"/>
    </source>
</evidence>
<evidence type="ECO:0000313" key="2">
    <source>
        <dbReference type="EMBL" id="EUN20578.1"/>
    </source>
</evidence>
<feature type="signal peptide" evidence="1">
    <location>
        <begin position="1"/>
        <end position="19"/>
    </location>
</feature>
<feature type="chain" id="PRO_5004893330" description="WSC domain-containing protein" evidence="1">
    <location>
        <begin position="20"/>
        <end position="112"/>
    </location>
</feature>
<dbReference type="EMBL" id="KI968948">
    <property type="protein sequence ID" value="EUN20578.1"/>
    <property type="molecule type" value="Genomic_DNA"/>
</dbReference>
<accession>W7DQR3</accession>
<gene>
    <name evidence="2" type="ORF">COCVIDRAFT_116334</name>
</gene>
<dbReference type="Proteomes" id="UP000054337">
    <property type="component" value="Unassembled WGS sequence"/>
</dbReference>
<proteinExistence type="predicted"/>
<organism evidence="2 3">
    <name type="scientific">Bipolaris victoriae (strain FI3)</name>
    <name type="common">Victoria blight of oats agent</name>
    <name type="synonym">Cochliobolus victoriae</name>
    <dbReference type="NCBI Taxonomy" id="930091"/>
    <lineage>
        <taxon>Eukaryota</taxon>
        <taxon>Fungi</taxon>
        <taxon>Dikarya</taxon>
        <taxon>Ascomycota</taxon>
        <taxon>Pezizomycotina</taxon>
        <taxon>Dothideomycetes</taxon>
        <taxon>Pleosporomycetidae</taxon>
        <taxon>Pleosporales</taxon>
        <taxon>Pleosporineae</taxon>
        <taxon>Pleosporaceae</taxon>
        <taxon>Bipolaris</taxon>
    </lineage>
</organism>
<keyword evidence="3" id="KW-1185">Reference proteome</keyword>
<sequence length="112" mass="12317">MKFTAAIPVLALFATGVAADNCREGLYYCGKTLTNMGNYESQIQIELIRTGWGSGYRADSGNFLFWCRGGENGQIQSLGHCTSACNDNGRGRSDNCRGGVIMNNPRFPRLRR</sequence>
<reference evidence="2 3" key="1">
    <citation type="journal article" date="2013" name="PLoS Genet.">
        <title>Comparative genome structure, secondary metabolite, and effector coding capacity across Cochliobolus pathogens.</title>
        <authorList>
            <person name="Condon B.J."/>
            <person name="Leng Y."/>
            <person name="Wu D."/>
            <person name="Bushley K.E."/>
            <person name="Ohm R.A."/>
            <person name="Otillar R."/>
            <person name="Martin J."/>
            <person name="Schackwitz W."/>
            <person name="Grimwood J."/>
            <person name="MohdZainudin N."/>
            <person name="Xue C."/>
            <person name="Wang R."/>
            <person name="Manning V.A."/>
            <person name="Dhillon B."/>
            <person name="Tu Z.J."/>
            <person name="Steffenson B.J."/>
            <person name="Salamov A."/>
            <person name="Sun H."/>
            <person name="Lowry S."/>
            <person name="LaButti K."/>
            <person name="Han J."/>
            <person name="Copeland A."/>
            <person name="Lindquist E."/>
            <person name="Barry K."/>
            <person name="Schmutz J."/>
            <person name="Baker S.E."/>
            <person name="Ciuffetti L.M."/>
            <person name="Grigoriev I.V."/>
            <person name="Zhong S."/>
            <person name="Turgeon B.G."/>
        </authorList>
    </citation>
    <scope>NUCLEOTIDE SEQUENCE [LARGE SCALE GENOMIC DNA]</scope>
    <source>
        <strain evidence="2 3">FI3</strain>
    </source>
</reference>
<dbReference type="HOGENOM" id="CLU_138695_1_0_1"/>
<dbReference type="GeneID" id="26250898"/>
<dbReference type="AlphaFoldDB" id="W7DQR3"/>
<protein>
    <recommendedName>
        <fullName evidence="4">WSC domain-containing protein</fullName>
    </recommendedName>
</protein>
<keyword evidence="1" id="KW-0732">Signal</keyword>